<organism evidence="2 3">
    <name type="scientific">Rattus norvegicus</name>
    <name type="common">Rat</name>
    <dbReference type="NCBI Taxonomy" id="10116"/>
    <lineage>
        <taxon>Eukaryota</taxon>
        <taxon>Metazoa</taxon>
        <taxon>Chordata</taxon>
        <taxon>Craniata</taxon>
        <taxon>Vertebrata</taxon>
        <taxon>Euteleostomi</taxon>
        <taxon>Mammalia</taxon>
        <taxon>Eutheria</taxon>
        <taxon>Euarchontoglires</taxon>
        <taxon>Glires</taxon>
        <taxon>Rodentia</taxon>
        <taxon>Myomorpha</taxon>
        <taxon>Muroidea</taxon>
        <taxon>Muridae</taxon>
        <taxon>Murinae</taxon>
        <taxon>Rattus</taxon>
    </lineage>
</organism>
<evidence type="ECO:0000313" key="3">
    <source>
        <dbReference type="Proteomes" id="UP000234681"/>
    </source>
</evidence>
<reference evidence="3" key="1">
    <citation type="submission" date="2005-09" db="EMBL/GenBank/DDBJ databases">
        <authorList>
            <person name="Mural R.J."/>
            <person name="Li P.W."/>
            <person name="Adams M.D."/>
            <person name="Amanatides P.G."/>
            <person name="Baden-Tillson H."/>
            <person name="Barnstead M."/>
            <person name="Chin S.H."/>
            <person name="Dew I."/>
            <person name="Evans C.A."/>
            <person name="Ferriera S."/>
            <person name="Flanigan M."/>
            <person name="Fosler C."/>
            <person name="Glodek A."/>
            <person name="Gu Z."/>
            <person name="Holt R.A."/>
            <person name="Jennings D."/>
            <person name="Kraft C.L."/>
            <person name="Lu F."/>
            <person name="Nguyen T."/>
            <person name="Nusskern D.R."/>
            <person name="Pfannkoch C.M."/>
            <person name="Sitter C."/>
            <person name="Sutton G.G."/>
            <person name="Venter J.C."/>
            <person name="Wang Z."/>
            <person name="Woodage T."/>
            <person name="Zheng X.H."/>
            <person name="Zhong F."/>
        </authorList>
    </citation>
    <scope>NUCLEOTIDE SEQUENCE [LARGE SCALE GENOMIC DNA]</scope>
    <source>
        <strain>BN</strain>
        <strain evidence="3">Sprague-Dawley</strain>
    </source>
</reference>
<dbReference type="AlphaFoldDB" id="A6ITE5"/>
<feature type="region of interest" description="Disordered" evidence="1">
    <location>
        <begin position="1"/>
        <end position="61"/>
    </location>
</feature>
<dbReference type="Proteomes" id="UP000234681">
    <property type="component" value="Chromosome 5"/>
</dbReference>
<sequence>MQPEEHPFPQRPWGRPKLLTSPAICRPGLQAVTETPGQGHRLLTEEDSARGPGSVRTSVTM</sequence>
<accession>A6ITE5</accession>
<gene>
    <name evidence="2" type="ORF">rCG_30622</name>
</gene>
<protein>
    <submittedName>
        <fullName evidence="2">RCG30622</fullName>
    </submittedName>
</protein>
<name>A6ITE5_RAT</name>
<dbReference type="EMBL" id="CH473968">
    <property type="protein sequence ID" value="EDL80847.1"/>
    <property type="molecule type" value="Genomic_DNA"/>
</dbReference>
<evidence type="ECO:0000256" key="1">
    <source>
        <dbReference type="SAM" id="MobiDB-lite"/>
    </source>
</evidence>
<proteinExistence type="predicted"/>
<evidence type="ECO:0000313" key="2">
    <source>
        <dbReference type="EMBL" id="EDL80847.1"/>
    </source>
</evidence>